<proteinExistence type="predicted"/>
<organism evidence="2 3">
    <name type="scientific">Canna indica</name>
    <name type="common">Indian-shot</name>
    <dbReference type="NCBI Taxonomy" id="4628"/>
    <lineage>
        <taxon>Eukaryota</taxon>
        <taxon>Viridiplantae</taxon>
        <taxon>Streptophyta</taxon>
        <taxon>Embryophyta</taxon>
        <taxon>Tracheophyta</taxon>
        <taxon>Spermatophyta</taxon>
        <taxon>Magnoliopsida</taxon>
        <taxon>Liliopsida</taxon>
        <taxon>Zingiberales</taxon>
        <taxon>Cannaceae</taxon>
        <taxon>Canna</taxon>
    </lineage>
</organism>
<evidence type="ECO:0000313" key="3">
    <source>
        <dbReference type="Proteomes" id="UP001327560"/>
    </source>
</evidence>
<sequence>MSGERRKAAGVSSLATLRLTWSRNHTSASLSVKVASSTPSNTSKMRSHVLRKKKGSRCFLVGNSFVSLHWDVSAASYGSGPTSWRSPMRSSAYCSATCARSS</sequence>
<dbReference type="EMBL" id="CP136893">
    <property type="protein sequence ID" value="WOL04267.1"/>
    <property type="molecule type" value="Genomic_DNA"/>
</dbReference>
<feature type="region of interest" description="Disordered" evidence="1">
    <location>
        <begin position="78"/>
        <end position="102"/>
    </location>
</feature>
<feature type="compositionally biased region" description="Polar residues" evidence="1">
    <location>
        <begin position="79"/>
        <end position="102"/>
    </location>
</feature>
<keyword evidence="3" id="KW-1185">Reference proteome</keyword>
<dbReference type="Pfam" id="PF05910">
    <property type="entry name" value="DUF868"/>
    <property type="match status" value="1"/>
</dbReference>
<protein>
    <submittedName>
        <fullName evidence="2">Uncharacterized protein</fullName>
    </submittedName>
</protein>
<reference evidence="2 3" key="1">
    <citation type="submission" date="2023-10" db="EMBL/GenBank/DDBJ databases">
        <title>Chromosome-scale genome assembly provides insights into flower coloration mechanisms of Canna indica.</title>
        <authorList>
            <person name="Li C."/>
        </authorList>
    </citation>
    <scope>NUCLEOTIDE SEQUENCE [LARGE SCALE GENOMIC DNA]</scope>
    <source>
        <tissue evidence="2">Flower</tissue>
    </source>
</reference>
<evidence type="ECO:0000313" key="2">
    <source>
        <dbReference type="EMBL" id="WOL04267.1"/>
    </source>
</evidence>
<gene>
    <name evidence="2" type="ORF">Cni_G12988</name>
</gene>
<name>A0AAQ3K8S2_9LILI</name>
<dbReference type="AlphaFoldDB" id="A0AAQ3K8S2"/>
<dbReference type="Proteomes" id="UP001327560">
    <property type="component" value="Chromosome 4"/>
</dbReference>
<accession>A0AAQ3K8S2</accession>
<dbReference type="InterPro" id="IPR008586">
    <property type="entry name" value="DUF868_pln"/>
</dbReference>
<evidence type="ECO:0000256" key="1">
    <source>
        <dbReference type="SAM" id="MobiDB-lite"/>
    </source>
</evidence>